<dbReference type="EMBL" id="JBHSZO010000027">
    <property type="protein sequence ID" value="MFC7219973.1"/>
    <property type="molecule type" value="Genomic_DNA"/>
</dbReference>
<comment type="caution">
    <text evidence="3">The sequence shown here is derived from an EMBL/GenBank/DDBJ whole genome shotgun (WGS) entry which is preliminary data.</text>
</comment>
<organism evidence="3 4">
    <name type="scientific">Streptomyces polyrhachis</name>
    <dbReference type="NCBI Taxonomy" id="1282885"/>
    <lineage>
        <taxon>Bacteria</taxon>
        <taxon>Bacillati</taxon>
        <taxon>Actinomycetota</taxon>
        <taxon>Actinomycetes</taxon>
        <taxon>Kitasatosporales</taxon>
        <taxon>Streptomycetaceae</taxon>
        <taxon>Streptomyces</taxon>
    </lineage>
</organism>
<feature type="domain" description="GP-PDE" evidence="2">
    <location>
        <begin position="26"/>
        <end position="279"/>
    </location>
</feature>
<evidence type="ECO:0000313" key="3">
    <source>
        <dbReference type="EMBL" id="MFC7219973.1"/>
    </source>
</evidence>
<dbReference type="Gene3D" id="3.20.20.190">
    <property type="entry name" value="Phosphatidylinositol (PI) phosphodiesterase"/>
    <property type="match status" value="1"/>
</dbReference>
<dbReference type="PANTHER" id="PTHR46211:SF1">
    <property type="entry name" value="GLYCEROPHOSPHODIESTER PHOSPHODIESTERASE, CYTOPLASMIC"/>
    <property type="match status" value="1"/>
</dbReference>
<accession>A0ABW2GGX2</accession>
<feature type="signal peptide" evidence="1">
    <location>
        <begin position="1"/>
        <end position="21"/>
    </location>
</feature>
<gene>
    <name evidence="3" type="ORF">ACFQLX_17650</name>
</gene>
<name>A0ABW2GGX2_9ACTN</name>
<dbReference type="Pfam" id="PF03009">
    <property type="entry name" value="GDPD"/>
    <property type="match status" value="1"/>
</dbReference>
<evidence type="ECO:0000259" key="2">
    <source>
        <dbReference type="PROSITE" id="PS51704"/>
    </source>
</evidence>
<evidence type="ECO:0000256" key="1">
    <source>
        <dbReference type="SAM" id="SignalP"/>
    </source>
</evidence>
<dbReference type="PANTHER" id="PTHR46211">
    <property type="entry name" value="GLYCEROPHOSPHORYL DIESTER PHOSPHODIESTERASE"/>
    <property type="match status" value="1"/>
</dbReference>
<dbReference type="SUPFAM" id="SSF51695">
    <property type="entry name" value="PLC-like phosphodiesterases"/>
    <property type="match status" value="1"/>
</dbReference>
<protein>
    <submittedName>
        <fullName evidence="3">Glycerophosphodiester phosphodiesterase</fullName>
    </submittedName>
</protein>
<proteinExistence type="predicted"/>
<evidence type="ECO:0000313" key="4">
    <source>
        <dbReference type="Proteomes" id="UP001596413"/>
    </source>
</evidence>
<dbReference type="InterPro" id="IPR017946">
    <property type="entry name" value="PLC-like_Pdiesterase_TIM-brl"/>
</dbReference>
<dbReference type="PROSITE" id="PS51704">
    <property type="entry name" value="GP_PDE"/>
    <property type="match status" value="1"/>
</dbReference>
<sequence>MTAIAAALAAAAVLAETTAGATPYPSTVYAHRGFSYAAPENTLPAVDAAAAAGIEWMENDVQRTRDGALVVIHDATLARTTDVEAKFPTRSPWRVGDFTQAEINTLDAGSWKGPQWTGTRVPTLARYLARLDANGQRLLLEVKRPELHPGLAADVVAELRRLGWLGTAHTGRLIVQSFDLASLKAVRTRAPQVRTAFLTDDPSLANLPGCTAVADQIHLEHTRVTAAYVDAVHLRRGPHRRQVKLVVWTVDDPARTGQLLALRVDGFITNRPDAISEAATTA</sequence>
<reference evidence="4" key="1">
    <citation type="journal article" date="2019" name="Int. J. Syst. Evol. Microbiol.">
        <title>The Global Catalogue of Microorganisms (GCM) 10K type strain sequencing project: providing services to taxonomists for standard genome sequencing and annotation.</title>
        <authorList>
            <consortium name="The Broad Institute Genomics Platform"/>
            <consortium name="The Broad Institute Genome Sequencing Center for Infectious Disease"/>
            <person name="Wu L."/>
            <person name="Ma J."/>
        </authorList>
    </citation>
    <scope>NUCLEOTIDE SEQUENCE [LARGE SCALE GENOMIC DNA]</scope>
    <source>
        <strain evidence="4">CGMCC 1.13681</strain>
    </source>
</reference>
<keyword evidence="1" id="KW-0732">Signal</keyword>
<keyword evidence="4" id="KW-1185">Reference proteome</keyword>
<dbReference type="InterPro" id="IPR030395">
    <property type="entry name" value="GP_PDE_dom"/>
</dbReference>
<dbReference type="RefSeq" id="WP_386416271.1">
    <property type="nucleotide sequence ID" value="NZ_JBHSZO010000027.1"/>
</dbReference>
<dbReference type="Proteomes" id="UP001596413">
    <property type="component" value="Unassembled WGS sequence"/>
</dbReference>
<feature type="chain" id="PRO_5046243028" evidence="1">
    <location>
        <begin position="22"/>
        <end position="282"/>
    </location>
</feature>